<protein>
    <submittedName>
        <fullName evidence="1">Uncharacterized protein</fullName>
    </submittedName>
</protein>
<organism evidence="1 2">
    <name type="scientific">Lepraria finkii</name>
    <dbReference type="NCBI Taxonomy" id="1340010"/>
    <lineage>
        <taxon>Eukaryota</taxon>
        <taxon>Fungi</taxon>
        <taxon>Dikarya</taxon>
        <taxon>Ascomycota</taxon>
        <taxon>Pezizomycotina</taxon>
        <taxon>Lecanoromycetes</taxon>
        <taxon>OSLEUM clade</taxon>
        <taxon>Lecanoromycetidae</taxon>
        <taxon>Lecanorales</taxon>
        <taxon>Lecanorineae</taxon>
        <taxon>Stereocaulaceae</taxon>
        <taxon>Lepraria</taxon>
    </lineage>
</organism>
<gene>
    <name evidence="1" type="ORF">ABVK25_000707</name>
</gene>
<reference evidence="1 2" key="1">
    <citation type="submission" date="2024-09" db="EMBL/GenBank/DDBJ databases">
        <title>Rethinking Asexuality: The Enigmatic Case of Functional Sexual Genes in Lepraria (Stereocaulaceae).</title>
        <authorList>
            <person name="Doellman M."/>
            <person name="Sun Y."/>
            <person name="Barcenas-Pena A."/>
            <person name="Lumbsch H.T."/>
            <person name="Grewe F."/>
        </authorList>
    </citation>
    <scope>NUCLEOTIDE SEQUENCE [LARGE SCALE GENOMIC DNA]</scope>
    <source>
        <strain evidence="1 2">Grewe 0041</strain>
    </source>
</reference>
<keyword evidence="2" id="KW-1185">Reference proteome</keyword>
<proteinExistence type="predicted"/>
<comment type="caution">
    <text evidence="1">The sequence shown here is derived from an EMBL/GenBank/DDBJ whole genome shotgun (WGS) entry which is preliminary data.</text>
</comment>
<dbReference type="Proteomes" id="UP001590951">
    <property type="component" value="Unassembled WGS sequence"/>
</dbReference>
<sequence>MSDVYCAGLWEAYLLRGLAWQMGDPQKSKPSEYRASTWSWASGDGEVFWTNPPRVRSNTTKKTEVIDCEVLEVNSIVPFGRVKDGTFNISAATKEIIWDGTLIHFREVFVPDMSVPSAAIEVGWTAGGLDGLLETSERSPGQKSLKKLCTLRIRTNSTTLFL</sequence>
<evidence type="ECO:0000313" key="1">
    <source>
        <dbReference type="EMBL" id="KAL2059414.1"/>
    </source>
</evidence>
<name>A0ABR4BNP2_9LECA</name>
<evidence type="ECO:0000313" key="2">
    <source>
        <dbReference type="Proteomes" id="UP001590951"/>
    </source>
</evidence>
<dbReference type="EMBL" id="JBHFEH010000001">
    <property type="protein sequence ID" value="KAL2059414.1"/>
    <property type="molecule type" value="Genomic_DNA"/>
</dbReference>
<accession>A0ABR4BNP2</accession>